<dbReference type="GO" id="GO:0006508">
    <property type="term" value="P:proteolysis"/>
    <property type="evidence" value="ECO:0007669"/>
    <property type="project" value="UniProtKB-KW"/>
</dbReference>
<dbReference type="GO" id="GO:0005615">
    <property type="term" value="C:extracellular space"/>
    <property type="evidence" value="ECO:0007669"/>
    <property type="project" value="TreeGrafter"/>
</dbReference>
<evidence type="ECO:0000313" key="10">
    <source>
        <dbReference type="EMBL" id="KAH9376243.1"/>
    </source>
</evidence>
<dbReference type="VEuPathDB" id="VectorBase:HLOH_053822"/>
<dbReference type="InterPro" id="IPR027268">
    <property type="entry name" value="Peptidase_M4/M1_CTD_sf"/>
</dbReference>
<dbReference type="OMA" id="DNIRHEN"/>
<comment type="caution">
    <text evidence="10">The sequence shown here is derived from an EMBL/GenBank/DDBJ whole genome shotgun (WGS) entry which is preliminary data.</text>
</comment>
<comment type="cofactor">
    <cofactor evidence="1">
        <name>Zn(2+)</name>
        <dbReference type="ChEBI" id="CHEBI:29105"/>
    </cofactor>
</comment>
<dbReference type="GO" id="GO:0005737">
    <property type="term" value="C:cytoplasm"/>
    <property type="evidence" value="ECO:0007669"/>
    <property type="project" value="TreeGrafter"/>
</dbReference>
<dbReference type="PRINTS" id="PR00756">
    <property type="entry name" value="ALADIPTASE"/>
</dbReference>
<dbReference type="InterPro" id="IPR050344">
    <property type="entry name" value="Peptidase_M1_aminopeptidases"/>
</dbReference>
<comment type="subcellular location">
    <subcellularLocation>
        <location evidence="2">Cell membrane</location>
        <topology evidence="2">Lipid-anchor</topology>
        <topology evidence="2">GPI-anchor</topology>
    </subcellularLocation>
</comment>
<keyword evidence="6" id="KW-0378">Hydrolase</keyword>
<evidence type="ECO:0000256" key="7">
    <source>
        <dbReference type="ARBA" id="ARBA00022833"/>
    </source>
</evidence>
<evidence type="ECO:0000256" key="3">
    <source>
        <dbReference type="ARBA" id="ARBA00010136"/>
    </source>
</evidence>
<dbReference type="GO" id="GO:0008270">
    <property type="term" value="F:zinc ion binding"/>
    <property type="evidence" value="ECO:0007669"/>
    <property type="project" value="InterPro"/>
</dbReference>
<dbReference type="PANTHER" id="PTHR11533:SF299">
    <property type="entry name" value="AMINOPEPTIDASE"/>
    <property type="match status" value="1"/>
</dbReference>
<evidence type="ECO:0000256" key="1">
    <source>
        <dbReference type="ARBA" id="ARBA00001947"/>
    </source>
</evidence>
<dbReference type="EMBL" id="JABSTR010000007">
    <property type="protein sequence ID" value="KAH9376243.1"/>
    <property type="molecule type" value="Genomic_DNA"/>
</dbReference>
<dbReference type="Pfam" id="PF01433">
    <property type="entry name" value="Peptidase_M1"/>
    <property type="match status" value="1"/>
</dbReference>
<keyword evidence="7" id="KW-0862">Zinc</keyword>
<evidence type="ECO:0000259" key="9">
    <source>
        <dbReference type="Pfam" id="PF01433"/>
    </source>
</evidence>
<dbReference type="InterPro" id="IPR001930">
    <property type="entry name" value="Peptidase_M1"/>
</dbReference>
<evidence type="ECO:0000256" key="8">
    <source>
        <dbReference type="ARBA" id="ARBA00023049"/>
    </source>
</evidence>
<protein>
    <recommendedName>
        <fullName evidence="9">Peptidase M1 membrane alanine aminopeptidase domain-containing protein</fullName>
    </recommendedName>
</protein>
<dbReference type="Proteomes" id="UP000821853">
    <property type="component" value="Chromosome 5"/>
</dbReference>
<evidence type="ECO:0000256" key="6">
    <source>
        <dbReference type="ARBA" id="ARBA00022801"/>
    </source>
</evidence>
<dbReference type="Gene3D" id="1.10.390.10">
    <property type="entry name" value="Neutral Protease Domain 2"/>
    <property type="match status" value="1"/>
</dbReference>
<dbReference type="GO" id="GO:0043171">
    <property type="term" value="P:peptide catabolic process"/>
    <property type="evidence" value="ECO:0007669"/>
    <property type="project" value="TreeGrafter"/>
</dbReference>
<dbReference type="GO" id="GO:0070006">
    <property type="term" value="F:metalloaminopeptidase activity"/>
    <property type="evidence" value="ECO:0007669"/>
    <property type="project" value="TreeGrafter"/>
</dbReference>
<keyword evidence="5" id="KW-0479">Metal-binding</keyword>
<dbReference type="SUPFAM" id="SSF55486">
    <property type="entry name" value="Metalloproteases ('zincins'), catalytic domain"/>
    <property type="match status" value="1"/>
</dbReference>
<evidence type="ECO:0000313" key="11">
    <source>
        <dbReference type="Proteomes" id="UP000821853"/>
    </source>
</evidence>
<sequence>MTKHARNSDYMVEAAPKIIRYCQETFGIDYPFPKLDFVALPTLPAAAMEQWGLVTFQDTYLIYQPDETPFQMKVDALKVMTNKVLQQWMGNLVTIAWWDDVWLKEGISRYLMYTAASNADPRTEASTTILENDAHQAMELDAFNSSHPVSRPLNTSMQIRKHLDLLTVSKAIKHGPDDDFHFLWKRYEMSTSGQERAILLKALSCTANLKLLEKLLLVLVNKNGGGAESSQKAANLLNAISSTSLAGSSSIVRFMAGHHDAMFSRYGALHGVFDSVLQTVVDNIRHENELHKLHEIYERTRDVLPSEEEKVLRMIHRAKEHIRWTSKYYRSVDVYLEHRFGPNSRKERSH</sequence>
<keyword evidence="8" id="KW-0482">Metalloprotease</keyword>
<dbReference type="AlphaFoldDB" id="A0A9J6GLN5"/>
<dbReference type="PANTHER" id="PTHR11533">
    <property type="entry name" value="PROTEASE M1 ZINC METALLOPROTEASE"/>
    <property type="match status" value="1"/>
</dbReference>
<keyword evidence="4" id="KW-0645">Protease</keyword>
<organism evidence="10 11">
    <name type="scientific">Haemaphysalis longicornis</name>
    <name type="common">Bush tick</name>
    <dbReference type="NCBI Taxonomy" id="44386"/>
    <lineage>
        <taxon>Eukaryota</taxon>
        <taxon>Metazoa</taxon>
        <taxon>Ecdysozoa</taxon>
        <taxon>Arthropoda</taxon>
        <taxon>Chelicerata</taxon>
        <taxon>Arachnida</taxon>
        <taxon>Acari</taxon>
        <taxon>Parasitiformes</taxon>
        <taxon>Ixodida</taxon>
        <taxon>Ixodoidea</taxon>
        <taxon>Ixodidae</taxon>
        <taxon>Haemaphysalinae</taxon>
        <taxon>Haemaphysalis</taxon>
    </lineage>
</organism>
<evidence type="ECO:0000256" key="2">
    <source>
        <dbReference type="ARBA" id="ARBA00004609"/>
    </source>
</evidence>
<evidence type="ECO:0000256" key="4">
    <source>
        <dbReference type="ARBA" id="ARBA00022670"/>
    </source>
</evidence>
<keyword evidence="11" id="KW-1185">Reference proteome</keyword>
<name>A0A9J6GLN5_HAELO</name>
<accession>A0A9J6GLN5</accession>
<dbReference type="GO" id="GO:0042277">
    <property type="term" value="F:peptide binding"/>
    <property type="evidence" value="ECO:0007669"/>
    <property type="project" value="TreeGrafter"/>
</dbReference>
<dbReference type="InterPro" id="IPR014782">
    <property type="entry name" value="Peptidase_M1_dom"/>
</dbReference>
<proteinExistence type="inferred from homology"/>
<dbReference type="OrthoDB" id="6489647at2759"/>
<dbReference type="GO" id="GO:0005886">
    <property type="term" value="C:plasma membrane"/>
    <property type="evidence" value="ECO:0007669"/>
    <property type="project" value="UniProtKB-SubCell"/>
</dbReference>
<comment type="similarity">
    <text evidence="3">Belongs to the peptidase M1 family.</text>
</comment>
<reference evidence="10 11" key="1">
    <citation type="journal article" date="2020" name="Cell">
        <title>Large-Scale Comparative Analyses of Tick Genomes Elucidate Their Genetic Diversity and Vector Capacities.</title>
        <authorList>
            <consortium name="Tick Genome and Microbiome Consortium (TIGMIC)"/>
            <person name="Jia N."/>
            <person name="Wang J."/>
            <person name="Shi W."/>
            <person name="Du L."/>
            <person name="Sun Y."/>
            <person name="Zhan W."/>
            <person name="Jiang J.F."/>
            <person name="Wang Q."/>
            <person name="Zhang B."/>
            <person name="Ji P."/>
            <person name="Bell-Sakyi L."/>
            <person name="Cui X.M."/>
            <person name="Yuan T.T."/>
            <person name="Jiang B.G."/>
            <person name="Yang W.F."/>
            <person name="Lam T.T."/>
            <person name="Chang Q.C."/>
            <person name="Ding S.J."/>
            <person name="Wang X.J."/>
            <person name="Zhu J.G."/>
            <person name="Ruan X.D."/>
            <person name="Zhao L."/>
            <person name="Wei J.T."/>
            <person name="Ye R.Z."/>
            <person name="Que T.C."/>
            <person name="Du C.H."/>
            <person name="Zhou Y.H."/>
            <person name="Cheng J.X."/>
            <person name="Dai P.F."/>
            <person name="Guo W.B."/>
            <person name="Han X.H."/>
            <person name="Huang E.J."/>
            <person name="Li L.F."/>
            <person name="Wei W."/>
            <person name="Gao Y.C."/>
            <person name="Liu J.Z."/>
            <person name="Shao H.Z."/>
            <person name="Wang X."/>
            <person name="Wang C.C."/>
            <person name="Yang T.C."/>
            <person name="Huo Q.B."/>
            <person name="Li W."/>
            <person name="Chen H.Y."/>
            <person name="Chen S.E."/>
            <person name="Zhou L.G."/>
            <person name="Ni X.B."/>
            <person name="Tian J.H."/>
            <person name="Sheng Y."/>
            <person name="Liu T."/>
            <person name="Pan Y.S."/>
            <person name="Xia L.Y."/>
            <person name="Li J."/>
            <person name="Zhao F."/>
            <person name="Cao W.C."/>
        </authorList>
    </citation>
    <scope>NUCLEOTIDE SEQUENCE [LARGE SCALE GENOMIC DNA]</scope>
    <source>
        <strain evidence="10">HaeL-2018</strain>
    </source>
</reference>
<gene>
    <name evidence="10" type="ORF">HPB48_013153</name>
</gene>
<feature type="domain" description="Peptidase M1 membrane alanine aminopeptidase" evidence="9">
    <location>
        <begin position="10"/>
        <end position="170"/>
    </location>
</feature>
<evidence type="ECO:0000256" key="5">
    <source>
        <dbReference type="ARBA" id="ARBA00022723"/>
    </source>
</evidence>